<keyword evidence="9" id="KW-0479">Metal-binding</keyword>
<feature type="transmembrane region" description="Helical" evidence="9">
    <location>
        <begin position="380"/>
        <end position="400"/>
    </location>
</feature>
<dbReference type="InterPro" id="IPR036739">
    <property type="entry name" value="SLC41_membr_dom_sf"/>
</dbReference>
<dbReference type="SMART" id="SM00924">
    <property type="entry name" value="MgtE_N"/>
    <property type="match status" value="1"/>
</dbReference>
<feature type="transmembrane region" description="Helical" evidence="9">
    <location>
        <begin position="333"/>
        <end position="359"/>
    </location>
</feature>
<dbReference type="PROSITE" id="PS51371">
    <property type="entry name" value="CBS"/>
    <property type="match status" value="1"/>
</dbReference>
<dbReference type="InterPro" id="IPR006669">
    <property type="entry name" value="MgtE_transporter"/>
</dbReference>
<evidence type="ECO:0000256" key="7">
    <source>
        <dbReference type="ARBA" id="ARBA00023136"/>
    </source>
</evidence>
<comment type="caution">
    <text evidence="11">The sequence shown here is derived from an EMBL/GenBank/DDBJ whole genome shotgun (WGS) entry which is preliminary data.</text>
</comment>
<evidence type="ECO:0000256" key="3">
    <source>
        <dbReference type="ARBA" id="ARBA00022448"/>
    </source>
</evidence>
<comment type="similarity">
    <text evidence="2 9">Belongs to the SLC41A transporter family.</text>
</comment>
<evidence type="ECO:0000259" key="10">
    <source>
        <dbReference type="PROSITE" id="PS51371"/>
    </source>
</evidence>
<dbReference type="Pfam" id="PF00571">
    <property type="entry name" value="CBS"/>
    <property type="match status" value="2"/>
</dbReference>
<dbReference type="RefSeq" id="WP_308985382.1">
    <property type="nucleotide sequence ID" value="NZ_JARXIC010000016.1"/>
</dbReference>
<keyword evidence="4 9" id="KW-0812">Transmembrane</keyword>
<evidence type="ECO:0000256" key="1">
    <source>
        <dbReference type="ARBA" id="ARBA00004141"/>
    </source>
</evidence>
<dbReference type="InterPro" id="IPR006668">
    <property type="entry name" value="Mg_transptr_MgtE_intracell_dom"/>
</dbReference>
<feature type="domain" description="CBS" evidence="10">
    <location>
        <begin position="222"/>
        <end position="278"/>
    </location>
</feature>
<dbReference type="Gene3D" id="3.10.580.10">
    <property type="entry name" value="CBS-domain"/>
    <property type="match status" value="1"/>
</dbReference>
<keyword evidence="6 9" id="KW-1133">Transmembrane helix</keyword>
<dbReference type="InterPro" id="IPR046342">
    <property type="entry name" value="CBS_dom_sf"/>
</dbReference>
<dbReference type="NCBIfam" id="TIGR00400">
    <property type="entry name" value="mgtE"/>
    <property type="match status" value="1"/>
</dbReference>
<comment type="function">
    <text evidence="9">Acts as a magnesium transporter.</text>
</comment>
<feature type="transmembrane region" description="Helical" evidence="9">
    <location>
        <begin position="306"/>
        <end position="327"/>
    </location>
</feature>
<reference evidence="11 12" key="1">
    <citation type="submission" date="2023-04" db="EMBL/GenBank/DDBJ databases">
        <title>A novel bacteria isolated from coastal sediment.</title>
        <authorList>
            <person name="Liu X.-J."/>
            <person name="Du Z.-J."/>
        </authorList>
    </citation>
    <scope>NUCLEOTIDE SEQUENCE [LARGE SCALE GENOMIC DNA]</scope>
    <source>
        <strain evidence="11 12">SDUM461004</strain>
    </source>
</reference>
<keyword evidence="9" id="KW-1003">Cell membrane</keyword>
<comment type="subunit">
    <text evidence="9">Homodimer.</text>
</comment>
<evidence type="ECO:0000256" key="9">
    <source>
        <dbReference type="RuleBase" id="RU362011"/>
    </source>
</evidence>
<dbReference type="PANTHER" id="PTHR43773">
    <property type="entry name" value="MAGNESIUM TRANSPORTER MGTE"/>
    <property type="match status" value="1"/>
</dbReference>
<evidence type="ECO:0000256" key="4">
    <source>
        <dbReference type="ARBA" id="ARBA00022692"/>
    </source>
</evidence>
<dbReference type="SUPFAM" id="SSF161093">
    <property type="entry name" value="MgtE membrane domain-like"/>
    <property type="match status" value="1"/>
</dbReference>
<dbReference type="Gene3D" id="1.10.357.20">
    <property type="entry name" value="SLC41 divalent cation transporters, integral membrane domain"/>
    <property type="match status" value="1"/>
</dbReference>
<evidence type="ECO:0000313" key="11">
    <source>
        <dbReference type="EMBL" id="MDQ8194919.1"/>
    </source>
</evidence>
<dbReference type="InterPro" id="IPR000644">
    <property type="entry name" value="CBS_dom"/>
</dbReference>
<dbReference type="CDD" id="cd04606">
    <property type="entry name" value="CBS_pair_Mg_transporter"/>
    <property type="match status" value="1"/>
</dbReference>
<accession>A0ABU1AJC6</accession>
<evidence type="ECO:0000256" key="8">
    <source>
        <dbReference type="PROSITE-ProRule" id="PRU00703"/>
    </source>
</evidence>
<dbReference type="Pfam" id="PF03448">
    <property type="entry name" value="MgtE_N"/>
    <property type="match status" value="1"/>
</dbReference>
<dbReference type="Gene3D" id="1.25.60.10">
    <property type="entry name" value="MgtE N-terminal domain-like"/>
    <property type="match status" value="1"/>
</dbReference>
<feature type="transmembrane region" description="Helical" evidence="9">
    <location>
        <begin position="406"/>
        <end position="432"/>
    </location>
</feature>
<keyword evidence="3 9" id="KW-0813">Transport</keyword>
<dbReference type="SUPFAM" id="SSF54631">
    <property type="entry name" value="CBS-domain pair"/>
    <property type="match status" value="1"/>
</dbReference>
<protein>
    <recommendedName>
        <fullName evidence="9">Magnesium transporter MgtE</fullName>
    </recommendedName>
</protein>
<evidence type="ECO:0000313" key="12">
    <source>
        <dbReference type="Proteomes" id="UP001243717"/>
    </source>
</evidence>
<dbReference type="EMBL" id="JARXIC010000016">
    <property type="protein sequence ID" value="MDQ8194919.1"/>
    <property type="molecule type" value="Genomic_DNA"/>
</dbReference>
<sequence>MRRSFFPLYSSAAASITNSTMVDENTEIDSKMERVIASGHIKPISEELKNWANPEVADFILRLDKPHQILVYRALPRDRAADVFAYFEPEDQDAFLEALTDADTRVLLADLSPDDRTAMLEELPATVTRRLMQLLSPEDLAESRQLLGYPEESVGRLMTPDYIRIRAEWTCDHALAHIRKYGRDSEIFNILYVTDGNGVLVDIVRMRRLIMLPPSTIISEILNYQFVCLSAYDDREVAVEQIQRYDVNALPVVDSEGVLVGIVTVDDIMDVAEEEATEDFHKGAAVTPLEMNYTAAAPTVLFQKRIGWLVILIFVNLLSAAVISNYQEYLQTYVALVLFMPLLIASGGNTGAQSATLMVRALSTGDLKLDGWWQALCKEVFVGLMLGLAMGGLTWLLGIYRSGMEVALVVGLSMLSIVLVANLLGVLLPFTLSKFKLDPAVASSPLITSVMDAIGLTIYFSIAVAILS</sequence>
<dbReference type="InterPro" id="IPR038076">
    <property type="entry name" value="MgtE_N_sf"/>
</dbReference>
<feature type="transmembrane region" description="Helical" evidence="9">
    <location>
        <begin position="444"/>
        <end position="467"/>
    </location>
</feature>
<keyword evidence="5 9" id="KW-0460">Magnesium</keyword>
<organism evidence="11 12">
    <name type="scientific">Thalassobacterium sedimentorum</name>
    <dbReference type="NCBI Taxonomy" id="3041258"/>
    <lineage>
        <taxon>Bacteria</taxon>
        <taxon>Pseudomonadati</taxon>
        <taxon>Verrucomicrobiota</taxon>
        <taxon>Opitutia</taxon>
        <taxon>Puniceicoccales</taxon>
        <taxon>Coraliomargaritaceae</taxon>
        <taxon>Thalassobacterium</taxon>
    </lineage>
</organism>
<keyword evidence="7 9" id="KW-0472">Membrane</keyword>
<evidence type="ECO:0000256" key="6">
    <source>
        <dbReference type="ARBA" id="ARBA00022989"/>
    </source>
</evidence>
<dbReference type="Pfam" id="PF01769">
    <property type="entry name" value="MgtE"/>
    <property type="match status" value="1"/>
</dbReference>
<dbReference type="InterPro" id="IPR006667">
    <property type="entry name" value="SLC41_membr_dom"/>
</dbReference>
<dbReference type="SUPFAM" id="SSF158791">
    <property type="entry name" value="MgtE N-terminal domain-like"/>
    <property type="match status" value="1"/>
</dbReference>
<gene>
    <name evidence="11" type="primary">mgtE</name>
    <name evidence="11" type="ORF">QEH59_10810</name>
</gene>
<keyword evidence="8" id="KW-0129">CBS domain</keyword>
<evidence type="ECO:0000256" key="2">
    <source>
        <dbReference type="ARBA" id="ARBA00009749"/>
    </source>
</evidence>
<dbReference type="Proteomes" id="UP001243717">
    <property type="component" value="Unassembled WGS sequence"/>
</dbReference>
<dbReference type="PANTHER" id="PTHR43773:SF1">
    <property type="entry name" value="MAGNESIUM TRANSPORTER MGTE"/>
    <property type="match status" value="1"/>
</dbReference>
<evidence type="ECO:0000256" key="5">
    <source>
        <dbReference type="ARBA" id="ARBA00022842"/>
    </source>
</evidence>
<keyword evidence="12" id="KW-1185">Reference proteome</keyword>
<name>A0ABU1AJC6_9BACT</name>
<dbReference type="SMART" id="SM00116">
    <property type="entry name" value="CBS"/>
    <property type="match status" value="1"/>
</dbReference>
<comment type="subcellular location">
    <subcellularLocation>
        <location evidence="9">Cell membrane</location>
        <topology evidence="9">Multi-pass membrane protein</topology>
    </subcellularLocation>
    <subcellularLocation>
        <location evidence="1">Membrane</location>
        <topology evidence="1">Multi-pass membrane protein</topology>
    </subcellularLocation>
</comment>
<proteinExistence type="inferred from homology"/>